<dbReference type="EMBL" id="QKWP01000087">
    <property type="protein sequence ID" value="RIB27799.1"/>
    <property type="molecule type" value="Genomic_DNA"/>
</dbReference>
<dbReference type="OrthoDB" id="626167at2759"/>
<dbReference type="AlphaFoldDB" id="A0A397W3C6"/>
<dbReference type="GO" id="GO:0004672">
    <property type="term" value="F:protein kinase activity"/>
    <property type="evidence" value="ECO:0007669"/>
    <property type="project" value="InterPro"/>
</dbReference>
<dbReference type="InterPro" id="IPR011009">
    <property type="entry name" value="Kinase-like_dom_sf"/>
</dbReference>
<gene>
    <name evidence="2" type="ORF">C2G38_2061038</name>
</gene>
<evidence type="ECO:0000313" key="2">
    <source>
        <dbReference type="EMBL" id="RIB27799.1"/>
    </source>
</evidence>
<dbReference type="SUPFAM" id="SSF56112">
    <property type="entry name" value="Protein kinase-like (PK-like)"/>
    <property type="match status" value="1"/>
</dbReference>
<dbReference type="Proteomes" id="UP000266673">
    <property type="component" value="Unassembled WGS sequence"/>
</dbReference>
<dbReference type="InterPro" id="IPR000719">
    <property type="entry name" value="Prot_kinase_dom"/>
</dbReference>
<evidence type="ECO:0000313" key="3">
    <source>
        <dbReference type="Proteomes" id="UP000266673"/>
    </source>
</evidence>
<reference evidence="2 3" key="1">
    <citation type="submission" date="2018-06" db="EMBL/GenBank/DDBJ databases">
        <title>Comparative genomics reveals the genomic features of Rhizophagus irregularis, R. cerebriforme, R. diaphanum and Gigaspora rosea, and their symbiotic lifestyle signature.</title>
        <authorList>
            <person name="Morin E."/>
            <person name="San Clemente H."/>
            <person name="Chen E.C.H."/>
            <person name="De La Providencia I."/>
            <person name="Hainaut M."/>
            <person name="Kuo A."/>
            <person name="Kohler A."/>
            <person name="Murat C."/>
            <person name="Tang N."/>
            <person name="Roy S."/>
            <person name="Loubradou J."/>
            <person name="Henrissat B."/>
            <person name="Grigoriev I.V."/>
            <person name="Corradi N."/>
            <person name="Roux C."/>
            <person name="Martin F.M."/>
        </authorList>
    </citation>
    <scope>NUCLEOTIDE SEQUENCE [LARGE SCALE GENOMIC DNA]</scope>
    <source>
        <strain evidence="2 3">DAOM 194757</strain>
    </source>
</reference>
<accession>A0A397W3C6</accession>
<organism evidence="2 3">
    <name type="scientific">Gigaspora rosea</name>
    <dbReference type="NCBI Taxonomy" id="44941"/>
    <lineage>
        <taxon>Eukaryota</taxon>
        <taxon>Fungi</taxon>
        <taxon>Fungi incertae sedis</taxon>
        <taxon>Mucoromycota</taxon>
        <taxon>Glomeromycotina</taxon>
        <taxon>Glomeromycetes</taxon>
        <taxon>Diversisporales</taxon>
        <taxon>Gigasporaceae</taxon>
        <taxon>Gigaspora</taxon>
    </lineage>
</organism>
<protein>
    <recommendedName>
        <fullName evidence="1">Protein kinase domain-containing protein</fullName>
    </recommendedName>
</protein>
<feature type="domain" description="Protein kinase" evidence="1">
    <location>
        <begin position="87"/>
        <end position="272"/>
    </location>
</feature>
<name>A0A397W3C6_9GLOM</name>
<dbReference type="InterPro" id="IPR001245">
    <property type="entry name" value="Ser-Thr/Tyr_kinase_cat_dom"/>
</dbReference>
<evidence type="ECO:0000259" key="1">
    <source>
        <dbReference type="PROSITE" id="PS50011"/>
    </source>
</evidence>
<dbReference type="PROSITE" id="PS50011">
    <property type="entry name" value="PROTEIN_KINASE_DOM"/>
    <property type="match status" value="1"/>
</dbReference>
<dbReference type="Gene3D" id="1.10.510.10">
    <property type="entry name" value="Transferase(Phosphotransferase) domain 1"/>
    <property type="match status" value="1"/>
</dbReference>
<keyword evidence="3" id="KW-1185">Reference proteome</keyword>
<proteinExistence type="predicted"/>
<sequence length="272" mass="32163">MIHFVKHLNSGKINYLIHRQYYYGLCKSCKQYNTFYNWCQTCNPKTIIQGWSNSDVIDDLVKNCIKEFQSKAIMHDDVIEWIPFNKLGKIQKIGEGGFGLVYSAIWLDSIRVTEYNKSKWVKTRKKSKVVLKTLPNPQDLFKCLKEFKNHMQCRLMGSELKIYGLTKSTKMIEHYEFNAGDYLMVLQFANNRSLNKCLENNFKELIWECKLSQLIDISYDLIKIHKAGYTHSDFHSGNICKIKLENLYFLTLQILDYLRKSKNTIKMKKFLE</sequence>
<dbReference type="Pfam" id="PF07714">
    <property type="entry name" value="PK_Tyr_Ser-Thr"/>
    <property type="match status" value="1"/>
</dbReference>
<comment type="caution">
    <text evidence="2">The sequence shown here is derived from an EMBL/GenBank/DDBJ whole genome shotgun (WGS) entry which is preliminary data.</text>
</comment>
<dbReference type="GO" id="GO:0005524">
    <property type="term" value="F:ATP binding"/>
    <property type="evidence" value="ECO:0007669"/>
    <property type="project" value="InterPro"/>
</dbReference>